<dbReference type="InterPro" id="IPR035281">
    <property type="entry name" value="DUF5359"/>
</dbReference>
<evidence type="ECO:0000256" key="1">
    <source>
        <dbReference type="SAM" id="Phobius"/>
    </source>
</evidence>
<organism evidence="2 3">
    <name type="scientific">Cytobacillus stercorigallinarum</name>
    <dbReference type="NCBI Taxonomy" id="2762240"/>
    <lineage>
        <taxon>Bacteria</taxon>
        <taxon>Bacillati</taxon>
        <taxon>Bacillota</taxon>
        <taxon>Bacilli</taxon>
        <taxon>Bacillales</taxon>
        <taxon>Bacillaceae</taxon>
        <taxon>Cytobacillus</taxon>
    </lineage>
</organism>
<keyword evidence="1" id="KW-0812">Transmembrane</keyword>
<name>A0ABR8QKK9_9BACI</name>
<proteinExistence type="predicted"/>
<dbReference type="Proteomes" id="UP000657931">
    <property type="component" value="Unassembled WGS sequence"/>
</dbReference>
<dbReference type="RefSeq" id="WP_191810833.1">
    <property type="nucleotide sequence ID" value="NZ_JACSQT010000001.1"/>
</dbReference>
<accession>A0ABR8QKK9</accession>
<reference evidence="2 3" key="1">
    <citation type="submission" date="2020-08" db="EMBL/GenBank/DDBJ databases">
        <title>A Genomic Blueprint of the Chicken Gut Microbiome.</title>
        <authorList>
            <person name="Gilroy R."/>
            <person name="Ravi A."/>
            <person name="Getino M."/>
            <person name="Pursley I."/>
            <person name="Horton D.L."/>
            <person name="Alikhan N.-F."/>
            <person name="Baker D."/>
            <person name="Gharbi K."/>
            <person name="Hall N."/>
            <person name="Watson M."/>
            <person name="Adriaenssens E.M."/>
            <person name="Foster-Nyarko E."/>
            <person name="Jarju S."/>
            <person name="Secka A."/>
            <person name="Antonio M."/>
            <person name="Oren A."/>
            <person name="Chaudhuri R."/>
            <person name="La Ragione R.M."/>
            <person name="Hildebrand F."/>
            <person name="Pallen M.J."/>
        </authorList>
    </citation>
    <scope>NUCLEOTIDE SEQUENCE [LARGE SCALE GENOMIC DNA]</scope>
    <source>
        <strain evidence="2 3">Sa5YUA1</strain>
    </source>
</reference>
<protein>
    <submittedName>
        <fullName evidence="2">DUF5359 family protein</fullName>
    </submittedName>
</protein>
<keyword evidence="1" id="KW-1133">Transmembrane helix</keyword>
<gene>
    <name evidence="2" type="ORF">H9655_03315</name>
</gene>
<keyword evidence="3" id="KW-1185">Reference proteome</keyword>
<keyword evidence="1" id="KW-0472">Membrane</keyword>
<sequence length="61" mass="7471">MKIFERTLILLVIFHLGLLLLFQTIFHYLHLFPHFNEVTRYEGVNHHIEYHDEEVVNINRP</sequence>
<feature type="transmembrane region" description="Helical" evidence="1">
    <location>
        <begin position="7"/>
        <end position="29"/>
    </location>
</feature>
<evidence type="ECO:0000313" key="3">
    <source>
        <dbReference type="Proteomes" id="UP000657931"/>
    </source>
</evidence>
<dbReference type="Pfam" id="PF17313">
    <property type="entry name" value="DUF5359"/>
    <property type="match status" value="1"/>
</dbReference>
<dbReference type="EMBL" id="JACSQT010000001">
    <property type="protein sequence ID" value="MBD7936046.1"/>
    <property type="molecule type" value="Genomic_DNA"/>
</dbReference>
<evidence type="ECO:0000313" key="2">
    <source>
        <dbReference type="EMBL" id="MBD7936046.1"/>
    </source>
</evidence>
<comment type="caution">
    <text evidence="2">The sequence shown here is derived from an EMBL/GenBank/DDBJ whole genome shotgun (WGS) entry which is preliminary data.</text>
</comment>